<keyword evidence="1 2" id="KW-0665">Pyrimidine biosynthesis</keyword>
<dbReference type="Pfam" id="PF12890">
    <property type="entry name" value="DHOase"/>
    <property type="match status" value="1"/>
</dbReference>
<evidence type="ECO:0000313" key="4">
    <source>
        <dbReference type="EMBL" id="TCK98113.1"/>
    </source>
</evidence>
<comment type="caution">
    <text evidence="4">The sequence shown here is derived from an EMBL/GenBank/DDBJ whole genome shotgun (WGS) entry which is preliminary data.</text>
</comment>
<dbReference type="InterPro" id="IPR004722">
    <property type="entry name" value="DHOase"/>
</dbReference>
<dbReference type="EC" id="3.5.2.3" evidence="2"/>
<comment type="function">
    <text evidence="2">Catalyzes the reversible cyclization of carbamoyl aspartate to dihydroorotate.</text>
</comment>
<dbReference type="InterPro" id="IPR032466">
    <property type="entry name" value="Metal_Hydrolase"/>
</dbReference>
<dbReference type="SUPFAM" id="SSF51338">
    <property type="entry name" value="Composite domain of metallo-dependent hydrolases"/>
    <property type="match status" value="1"/>
</dbReference>
<dbReference type="Gene3D" id="3.20.20.140">
    <property type="entry name" value="Metal-dependent hydrolases"/>
    <property type="match status" value="1"/>
</dbReference>
<feature type="binding site" evidence="2">
    <location>
        <position position="304"/>
    </location>
    <ligand>
        <name>Zn(2+)</name>
        <dbReference type="ChEBI" id="CHEBI:29105"/>
        <label>1</label>
    </ligand>
</feature>
<feature type="binding site" evidence="2">
    <location>
        <position position="59"/>
    </location>
    <ligand>
        <name>Zn(2+)</name>
        <dbReference type="ChEBI" id="CHEBI:29105"/>
        <label>1</label>
    </ligand>
</feature>
<comment type="similarity">
    <text evidence="2">Belongs to the metallo-dependent hydrolases superfamily. DHOase family. Class I DHOase subfamily.</text>
</comment>
<dbReference type="AlphaFoldDB" id="A0A4R1N660"/>
<feature type="binding site" evidence="2">
    <location>
        <begin position="322"/>
        <end position="323"/>
    </location>
    <ligand>
        <name>substrate</name>
    </ligand>
</feature>
<dbReference type="NCBIfam" id="TIGR00857">
    <property type="entry name" value="pyrC_multi"/>
    <property type="match status" value="1"/>
</dbReference>
<feature type="binding site" evidence="2">
    <location>
        <position position="231"/>
    </location>
    <ligand>
        <name>Zn(2+)</name>
        <dbReference type="ChEBI" id="CHEBI:29105"/>
        <label>2</label>
    </ligand>
</feature>
<proteinExistence type="inferred from homology"/>
<evidence type="ECO:0000256" key="1">
    <source>
        <dbReference type="ARBA" id="ARBA00022975"/>
    </source>
</evidence>
<dbReference type="InterPro" id="IPR050138">
    <property type="entry name" value="DHOase/Allantoinase_Hydrolase"/>
</dbReference>
<gene>
    <name evidence="2" type="primary">pyrC</name>
    <name evidence="4" type="ORF">EDC19_0530</name>
</gene>
<name>A0A4R1N660_9FIRM</name>
<dbReference type="GO" id="GO:0005737">
    <property type="term" value="C:cytoplasm"/>
    <property type="evidence" value="ECO:0007669"/>
    <property type="project" value="TreeGrafter"/>
</dbReference>
<keyword evidence="2" id="KW-0378">Hydrolase</keyword>
<dbReference type="GO" id="GO:0008270">
    <property type="term" value="F:zinc ion binding"/>
    <property type="evidence" value="ECO:0007669"/>
    <property type="project" value="UniProtKB-UniRule"/>
</dbReference>
<evidence type="ECO:0000256" key="2">
    <source>
        <dbReference type="HAMAP-Rule" id="MF_00220"/>
    </source>
</evidence>
<feature type="binding site" evidence="2">
    <location>
        <position position="277"/>
    </location>
    <ligand>
        <name>substrate</name>
    </ligand>
</feature>
<keyword evidence="2" id="KW-0479">Metal-binding</keyword>
<reference evidence="4 5" key="1">
    <citation type="submission" date="2019-03" db="EMBL/GenBank/DDBJ databases">
        <title>Genomic Encyclopedia of Type Strains, Phase IV (KMG-IV): sequencing the most valuable type-strain genomes for metagenomic binning, comparative biology and taxonomic classification.</title>
        <authorList>
            <person name="Goeker M."/>
        </authorList>
    </citation>
    <scope>NUCLEOTIDE SEQUENCE [LARGE SCALE GENOMIC DNA]</scope>
    <source>
        <strain evidence="4 5">DSM 24176</strain>
    </source>
</reference>
<comment type="pathway">
    <text evidence="2">Pyrimidine metabolism; UMP biosynthesis via de novo pathway; (S)-dihydroorotate from bicarbonate: step 3/3.</text>
</comment>
<dbReference type="GO" id="GO:0044205">
    <property type="term" value="P:'de novo' UMP biosynthetic process"/>
    <property type="evidence" value="ECO:0007669"/>
    <property type="project" value="UniProtKB-UniRule"/>
</dbReference>
<dbReference type="GO" id="GO:0004151">
    <property type="term" value="F:dihydroorotase activity"/>
    <property type="evidence" value="ECO:0007669"/>
    <property type="project" value="UniProtKB-UniRule"/>
</dbReference>
<dbReference type="CDD" id="cd01317">
    <property type="entry name" value="DHOase_IIa"/>
    <property type="match status" value="1"/>
</dbReference>
<evidence type="ECO:0000259" key="3">
    <source>
        <dbReference type="Pfam" id="PF12890"/>
    </source>
</evidence>
<dbReference type="Gene3D" id="2.30.40.10">
    <property type="entry name" value="Urease, subunit C, domain 1"/>
    <property type="match status" value="1"/>
</dbReference>
<dbReference type="HAMAP" id="MF_00220_B">
    <property type="entry name" value="PyrC_classI_B"/>
    <property type="match status" value="1"/>
</dbReference>
<comment type="cofactor">
    <cofactor evidence="2">
        <name>Zn(2+)</name>
        <dbReference type="ChEBI" id="CHEBI:29105"/>
    </cofactor>
    <text evidence="2">Binds 2 Zn(2+) ions per subunit.</text>
</comment>
<dbReference type="UniPathway" id="UPA00070">
    <property type="reaction ID" value="UER00117"/>
</dbReference>
<dbReference type="PANTHER" id="PTHR43668:SF2">
    <property type="entry name" value="ALLANTOINASE"/>
    <property type="match status" value="1"/>
</dbReference>
<dbReference type="Proteomes" id="UP000294545">
    <property type="component" value="Unassembled WGS sequence"/>
</dbReference>
<sequence>MNLLIKNGTVLLKGEFKSNMDVYIENEKIKAIDKNIEKEAFKIIDATGCFVIPGLVDMHCQISEPGYEYNETFESGSLSAAKGGFTSITINPDTYPTIDNKAVVEFITSKGKTESKVNIFPYGSMTKKCEGKDLAEIGDMQLSGVVAISDGDKAIQDANLMSKIIKYTNMFDITIITHCEENLLSFNSGINEGKTSTLLGLKGAIRTAEEIMVSRNLILAKYYNAPIHIPHISTKESVELIRQAKKNGVNVTAETSPHYFILNEKAVLEYNTLTKVNPPLRTEKDRVAIIEAIKDGTIDVISSDHKPSTIDLKSVEFENASFGISALETAFPLAYTELVSKGVLTLEKLLEKMSKNPSKILGLNKGTIKTGADADIVIVKPEKNSIDSSQFLSKAKYSPFDNYLVDIKIQNTIVNGVEVDIHLK</sequence>
<protein>
    <recommendedName>
        <fullName evidence="2">Dihydroorotase</fullName>
        <shortName evidence="2">DHOase</shortName>
        <ecNumber evidence="2">3.5.2.3</ecNumber>
    </recommendedName>
</protein>
<dbReference type="RefSeq" id="WP_132280102.1">
    <property type="nucleotide sequence ID" value="NZ_SMGQ01000011.1"/>
</dbReference>
<feature type="active site" evidence="2">
    <location>
        <position position="304"/>
    </location>
</feature>
<feature type="binding site" evidence="2">
    <location>
        <position position="178"/>
    </location>
    <ligand>
        <name>Zn(2+)</name>
        <dbReference type="ChEBI" id="CHEBI:29105"/>
        <label>2</label>
    </ligand>
</feature>
<keyword evidence="5" id="KW-1185">Reference proteome</keyword>
<dbReference type="SUPFAM" id="SSF51556">
    <property type="entry name" value="Metallo-dependent hydrolases"/>
    <property type="match status" value="1"/>
</dbReference>
<dbReference type="InterPro" id="IPR011059">
    <property type="entry name" value="Metal-dep_hydrolase_composite"/>
</dbReference>
<dbReference type="InterPro" id="IPR024403">
    <property type="entry name" value="DHOase_cat"/>
</dbReference>
<comment type="catalytic activity">
    <reaction evidence="2">
        <text>(S)-dihydroorotate + H2O = N-carbamoyl-L-aspartate + H(+)</text>
        <dbReference type="Rhea" id="RHEA:24296"/>
        <dbReference type="ChEBI" id="CHEBI:15377"/>
        <dbReference type="ChEBI" id="CHEBI:15378"/>
        <dbReference type="ChEBI" id="CHEBI:30864"/>
        <dbReference type="ChEBI" id="CHEBI:32814"/>
        <dbReference type="EC" id="3.5.2.3"/>
    </reaction>
</comment>
<organism evidence="4 5">
    <name type="scientific">Natranaerovirga hydrolytica</name>
    <dbReference type="NCBI Taxonomy" id="680378"/>
    <lineage>
        <taxon>Bacteria</taxon>
        <taxon>Bacillati</taxon>
        <taxon>Bacillota</taxon>
        <taxon>Clostridia</taxon>
        <taxon>Lachnospirales</taxon>
        <taxon>Natranaerovirgaceae</taxon>
        <taxon>Natranaerovirga</taxon>
    </lineage>
</organism>
<dbReference type="GO" id="GO:0004038">
    <property type="term" value="F:allantoinase activity"/>
    <property type="evidence" value="ECO:0007669"/>
    <property type="project" value="TreeGrafter"/>
</dbReference>
<comment type="caution">
    <text evidence="2">Lacks conserved residue(s) required for the propagation of feature annotation.</text>
</comment>
<dbReference type="PANTHER" id="PTHR43668">
    <property type="entry name" value="ALLANTOINASE"/>
    <property type="match status" value="1"/>
</dbReference>
<feature type="domain" description="Dihydroorotase catalytic" evidence="3">
    <location>
        <begin position="50"/>
        <end position="237"/>
    </location>
</feature>
<dbReference type="OrthoDB" id="9765462at2"/>
<dbReference type="EMBL" id="SMGQ01000011">
    <property type="protein sequence ID" value="TCK98113.1"/>
    <property type="molecule type" value="Genomic_DNA"/>
</dbReference>
<accession>A0A4R1N660</accession>
<keyword evidence="2" id="KW-0862">Zinc</keyword>
<dbReference type="GO" id="GO:0006145">
    <property type="term" value="P:purine nucleobase catabolic process"/>
    <property type="evidence" value="ECO:0007669"/>
    <property type="project" value="TreeGrafter"/>
</dbReference>
<evidence type="ECO:0000313" key="5">
    <source>
        <dbReference type="Proteomes" id="UP000294545"/>
    </source>
</evidence>